<evidence type="ECO:0000256" key="9">
    <source>
        <dbReference type="ARBA" id="ARBA00022729"/>
    </source>
</evidence>
<keyword evidence="9 14" id="KW-0732">Signal</keyword>
<comment type="function">
    <text evidence="12">Colony queen number, a major feature of social organization, is associated with worker genotype for Gp-9. Colonies are headed by either a single reproductive queen (monogyne form) or multiple queens (polygyne form). Differences in worker Gp-9 genotypes between social forms may cause differences in workers' abilities to recognize queens and regulate their numbers.</text>
</comment>
<dbReference type="CDD" id="cd23992">
    <property type="entry name" value="PBP_GOBP"/>
    <property type="match status" value="1"/>
</dbReference>
<accession>A0A348G657</accession>
<evidence type="ECO:0000256" key="5">
    <source>
        <dbReference type="ARBA" id="ARBA00022448"/>
    </source>
</evidence>
<organism evidence="15">
    <name type="scientific">Odontomachus monticola</name>
    <name type="common">Trap-jaw ant</name>
    <dbReference type="NCBI Taxonomy" id="613454"/>
    <lineage>
        <taxon>Eukaryota</taxon>
        <taxon>Metazoa</taxon>
        <taxon>Ecdysozoa</taxon>
        <taxon>Arthropoda</taxon>
        <taxon>Hexapoda</taxon>
        <taxon>Insecta</taxon>
        <taxon>Pterygota</taxon>
        <taxon>Neoptera</taxon>
        <taxon>Endopterygota</taxon>
        <taxon>Hymenoptera</taxon>
        <taxon>Apocrita</taxon>
        <taxon>Aculeata</taxon>
        <taxon>Formicoidea</taxon>
        <taxon>Formicidae</taxon>
        <taxon>Ponerinae</taxon>
        <taxon>Ponerini</taxon>
        <taxon>Odontomachus</taxon>
    </lineage>
</organism>
<feature type="chain" id="PRO_5016658936" description="Pheromone-binding protein Gp-9" evidence="14">
    <location>
        <begin position="20"/>
        <end position="161"/>
    </location>
</feature>
<evidence type="ECO:0000256" key="12">
    <source>
        <dbReference type="ARBA" id="ARBA00024844"/>
    </source>
</evidence>
<reference evidence="15" key="1">
    <citation type="journal article" date="2017" name="Toxins">
        <title>Combined Venom Gland Transcriptomic and Venom Peptidomic Analysis of the Predatory Ant Odontomachus monticola.</title>
        <authorList>
            <person name="Kazuma K."/>
            <person name="Masuko K."/>
            <person name="Konno K."/>
            <person name="Inagaki H."/>
        </authorList>
    </citation>
    <scope>NUCLEOTIDE SEQUENCE</scope>
    <source>
        <tissue evidence="15">Venom gland and sac</tissue>
    </source>
</reference>
<comment type="subunit">
    <text evidence="3">Homodimer.</text>
</comment>
<dbReference type="Gene3D" id="1.10.238.20">
    <property type="entry name" value="Pheromone/general odorant binding protein domain"/>
    <property type="match status" value="1"/>
</dbReference>
<dbReference type="SUPFAM" id="SSF47565">
    <property type="entry name" value="Insect pheromone/odorant-binding proteins"/>
    <property type="match status" value="1"/>
</dbReference>
<dbReference type="GO" id="GO:0005550">
    <property type="term" value="F:pheromone binding"/>
    <property type="evidence" value="ECO:0007669"/>
    <property type="project" value="UniProtKB-KW"/>
</dbReference>
<keyword evidence="7" id="KW-0964">Secreted</keyword>
<evidence type="ECO:0000256" key="14">
    <source>
        <dbReference type="SAM" id="SignalP"/>
    </source>
</evidence>
<evidence type="ECO:0000256" key="6">
    <source>
        <dbReference type="ARBA" id="ARBA00022507"/>
    </source>
</evidence>
<evidence type="ECO:0000256" key="1">
    <source>
        <dbReference type="ARBA" id="ARBA00004613"/>
    </source>
</evidence>
<dbReference type="GO" id="GO:0035176">
    <property type="term" value="P:social behavior"/>
    <property type="evidence" value="ECO:0007669"/>
    <property type="project" value="InterPro"/>
</dbReference>
<evidence type="ECO:0000256" key="10">
    <source>
        <dbReference type="ARBA" id="ARBA00023106"/>
    </source>
</evidence>
<feature type="signal peptide" evidence="14">
    <location>
        <begin position="1"/>
        <end position="19"/>
    </location>
</feature>
<dbReference type="GO" id="GO:0005615">
    <property type="term" value="C:extracellular space"/>
    <property type="evidence" value="ECO:0007669"/>
    <property type="project" value="InterPro"/>
</dbReference>
<comment type="similarity">
    <text evidence="2">Belongs to the PBP/GOBP family.</text>
</comment>
<dbReference type="AlphaFoldDB" id="A0A348G657"/>
<keyword evidence="11" id="KW-1015">Disulfide bond</keyword>
<keyword evidence="6" id="KW-0589">Pheromone response</keyword>
<keyword evidence="10" id="KW-0590">Pheromone-binding</keyword>
<evidence type="ECO:0000313" key="15">
    <source>
        <dbReference type="EMBL" id="BBF97930.1"/>
    </source>
</evidence>
<evidence type="ECO:0000256" key="8">
    <source>
        <dbReference type="ARBA" id="ARBA00022610"/>
    </source>
</evidence>
<evidence type="ECO:0000256" key="11">
    <source>
        <dbReference type="ARBA" id="ARBA00023157"/>
    </source>
</evidence>
<evidence type="ECO:0000256" key="2">
    <source>
        <dbReference type="ARBA" id="ARBA00008098"/>
    </source>
</evidence>
<name>A0A348G657_ODOMO</name>
<proteinExistence type="evidence at transcript level"/>
<comment type="subcellular location">
    <subcellularLocation>
        <location evidence="1">Secreted</location>
    </subcellularLocation>
</comment>
<dbReference type="SMART" id="SM00708">
    <property type="entry name" value="PhBP"/>
    <property type="match status" value="1"/>
</dbReference>
<dbReference type="InterPro" id="IPR036728">
    <property type="entry name" value="PBP_GOBP_sf"/>
</dbReference>
<dbReference type="GO" id="GO:0019236">
    <property type="term" value="P:response to pheromone"/>
    <property type="evidence" value="ECO:0007669"/>
    <property type="project" value="UniProtKB-KW"/>
</dbReference>
<evidence type="ECO:0000256" key="13">
    <source>
        <dbReference type="ARBA" id="ARBA00032377"/>
    </source>
</evidence>
<gene>
    <name evidence="15" type="primary">PBP5_OM</name>
</gene>
<dbReference type="PRINTS" id="PR02007">
    <property type="entry name" value="ODORANTBPGP9"/>
</dbReference>
<dbReference type="InterPro" id="IPR022354">
    <property type="entry name" value="Pheromone-bd_protein_Gp-9"/>
</dbReference>
<evidence type="ECO:0000256" key="3">
    <source>
        <dbReference type="ARBA" id="ARBA00011738"/>
    </source>
</evidence>
<keyword evidence="5" id="KW-0813">Transport</keyword>
<dbReference type="Pfam" id="PF01395">
    <property type="entry name" value="PBP_GOBP"/>
    <property type="match status" value="1"/>
</dbReference>
<evidence type="ECO:0000256" key="4">
    <source>
        <dbReference type="ARBA" id="ARBA00018422"/>
    </source>
</evidence>
<dbReference type="EMBL" id="FX985598">
    <property type="protein sequence ID" value="BBF97930.1"/>
    <property type="molecule type" value="mRNA"/>
</dbReference>
<evidence type="ECO:0000256" key="7">
    <source>
        <dbReference type="ARBA" id="ARBA00022525"/>
    </source>
</evidence>
<sequence>MKASVFCICALACISFISTESVKIKLQRALSPTNDTAETCAIEIDITRDEFFRESDIINEVYLKSGMEERKRKNGCFVECILKRLGMMEGNEIKEGKIQEEITKHMTEDPMEARIHKVAHDCIQEAKNITHECEKGFAMMVCVAKATHHLFGHEEHQQSPI</sequence>
<protein>
    <recommendedName>
        <fullName evidence="4">Pheromone-binding protein Gp-9</fullName>
    </recommendedName>
    <alternativeName>
        <fullName evidence="13">Putative odorant-binding protein Gp-9</fullName>
    </alternativeName>
</protein>
<keyword evidence="8" id="KW-0085">Behavior</keyword>
<dbReference type="InterPro" id="IPR006170">
    <property type="entry name" value="PBP/GOBP"/>
</dbReference>